<name>A0A445DCS7_ARAHY</name>
<dbReference type="Gene3D" id="1.20.1280.50">
    <property type="match status" value="1"/>
</dbReference>
<dbReference type="InterPro" id="IPR001810">
    <property type="entry name" value="F-box_dom"/>
</dbReference>
<evidence type="ECO:0000259" key="1">
    <source>
        <dbReference type="PROSITE" id="PS50181"/>
    </source>
</evidence>
<dbReference type="SMART" id="SM00256">
    <property type="entry name" value="FBOX"/>
    <property type="match status" value="1"/>
</dbReference>
<dbReference type="Pfam" id="PF07734">
    <property type="entry name" value="FBA_1"/>
    <property type="match status" value="1"/>
</dbReference>
<organism evidence="2 3">
    <name type="scientific">Arachis hypogaea</name>
    <name type="common">Peanut</name>
    <dbReference type="NCBI Taxonomy" id="3818"/>
    <lineage>
        <taxon>Eukaryota</taxon>
        <taxon>Viridiplantae</taxon>
        <taxon>Streptophyta</taxon>
        <taxon>Embryophyta</taxon>
        <taxon>Tracheophyta</taxon>
        <taxon>Spermatophyta</taxon>
        <taxon>Magnoliopsida</taxon>
        <taxon>eudicotyledons</taxon>
        <taxon>Gunneridae</taxon>
        <taxon>Pentapetalae</taxon>
        <taxon>rosids</taxon>
        <taxon>fabids</taxon>
        <taxon>Fabales</taxon>
        <taxon>Fabaceae</taxon>
        <taxon>Papilionoideae</taxon>
        <taxon>50 kb inversion clade</taxon>
        <taxon>dalbergioids sensu lato</taxon>
        <taxon>Dalbergieae</taxon>
        <taxon>Pterocarpus clade</taxon>
        <taxon>Arachis</taxon>
    </lineage>
</organism>
<dbReference type="CDD" id="cd22157">
    <property type="entry name" value="F-box_AtFBW1-like"/>
    <property type="match status" value="1"/>
</dbReference>
<dbReference type="SUPFAM" id="SSF81383">
    <property type="entry name" value="F-box domain"/>
    <property type="match status" value="1"/>
</dbReference>
<dbReference type="AlphaFoldDB" id="A0A445DCS7"/>
<dbReference type="InterPro" id="IPR050796">
    <property type="entry name" value="SCF_F-box_component"/>
</dbReference>
<evidence type="ECO:0000313" key="3">
    <source>
        <dbReference type="Proteomes" id="UP000289738"/>
    </source>
</evidence>
<feature type="domain" description="F-box" evidence="1">
    <location>
        <begin position="25"/>
        <end position="65"/>
    </location>
</feature>
<dbReference type="NCBIfam" id="TIGR01640">
    <property type="entry name" value="F_box_assoc_1"/>
    <property type="match status" value="1"/>
</dbReference>
<dbReference type="Proteomes" id="UP000289738">
    <property type="component" value="Chromosome A04"/>
</dbReference>
<dbReference type="Pfam" id="PF00646">
    <property type="entry name" value="F-box"/>
    <property type="match status" value="1"/>
</dbReference>
<accession>A0A445DCS7</accession>
<dbReference type="STRING" id="3818.A0A445DCS7"/>
<evidence type="ECO:0000313" key="2">
    <source>
        <dbReference type="EMBL" id="RYR60955.1"/>
    </source>
</evidence>
<dbReference type="PANTHER" id="PTHR31672">
    <property type="entry name" value="BNACNNG10540D PROTEIN"/>
    <property type="match status" value="1"/>
</dbReference>
<comment type="caution">
    <text evidence="2">The sequence shown here is derived from an EMBL/GenBank/DDBJ whole genome shotgun (WGS) entry which is preliminary data.</text>
</comment>
<dbReference type="InterPro" id="IPR011043">
    <property type="entry name" value="Gal_Oxase/kelch_b-propeller"/>
</dbReference>
<dbReference type="EMBL" id="SDMP01000004">
    <property type="protein sequence ID" value="RYR60955.1"/>
    <property type="molecule type" value="Genomic_DNA"/>
</dbReference>
<dbReference type="PROSITE" id="PS50181">
    <property type="entry name" value="FBOX"/>
    <property type="match status" value="1"/>
</dbReference>
<dbReference type="InterPro" id="IPR017451">
    <property type="entry name" value="F-box-assoc_interact_dom"/>
</dbReference>
<dbReference type="PANTHER" id="PTHR31672:SF13">
    <property type="entry name" value="F-BOX PROTEIN CPR30-LIKE"/>
    <property type="match status" value="1"/>
</dbReference>
<dbReference type="SUPFAM" id="SSF50965">
    <property type="entry name" value="Galactose oxidase, central domain"/>
    <property type="match status" value="1"/>
</dbReference>
<protein>
    <recommendedName>
        <fullName evidence="1">F-box domain-containing protein</fullName>
    </recommendedName>
</protein>
<dbReference type="InterPro" id="IPR036047">
    <property type="entry name" value="F-box-like_dom_sf"/>
</dbReference>
<keyword evidence="3" id="KW-1185">Reference proteome</keyword>
<proteinExistence type="predicted"/>
<dbReference type="InterPro" id="IPR006527">
    <property type="entry name" value="F-box-assoc_dom_typ1"/>
</dbReference>
<sequence length="405" mass="46573">MGNSIPNHIRKQSSMEKNKGMSDVLPLDVIRRIFLRLPAKELFRLRCVSKLWHSLISDRDFAESHLNHSSVAPSHSCLFVNFLSVGYFVDVDTLAFKELSLPFSRKKRSLDFRVLGSCRGFVLLNRFPHFLIVWNPLTGSSKRISYSHIVSRSKIPGLNFHDHALLFGFGYDASQDDYLVVLAWDNGNHSQFHVDCFSLRTNSWISFDAALPKPFGHKMWESRGLFLHGAIHWLSCYGAYMNAILIFDLKEWSFSTTSIPVKHYNWYSDLTLLGGCLALFSYDHIGKTYIWVMKEYKIVPLSLSNGSDIIALLSTTKLKFAKYNVSGELLQEIDYPPLCYRPNRNFLTFFVYTESLLPFPADTKDKDKKKKTRMNKELGKTSFKSLYHAIVLQTRTGIACVCESW</sequence>
<reference evidence="2 3" key="1">
    <citation type="submission" date="2019-01" db="EMBL/GenBank/DDBJ databases">
        <title>Sequencing of cultivated peanut Arachis hypogaea provides insights into genome evolution and oil improvement.</title>
        <authorList>
            <person name="Chen X."/>
        </authorList>
    </citation>
    <scope>NUCLEOTIDE SEQUENCE [LARGE SCALE GENOMIC DNA]</scope>
    <source>
        <strain evidence="3">cv. Fuhuasheng</strain>
        <tissue evidence="2">Leaves</tissue>
    </source>
</reference>
<gene>
    <name evidence="2" type="ORF">Ahy_A04g018043</name>
</gene>